<dbReference type="Proteomes" id="UP001500556">
    <property type="component" value="Unassembled WGS sequence"/>
</dbReference>
<gene>
    <name evidence="3" type="ORF">GCM10025782_19570</name>
</gene>
<evidence type="ECO:0000256" key="2">
    <source>
        <dbReference type="SAM" id="SignalP"/>
    </source>
</evidence>
<name>A0ABP8Y579_9MICO</name>
<keyword evidence="4" id="KW-1185">Reference proteome</keyword>
<organism evidence="3 4">
    <name type="scientific">Pedococcus ginsenosidimutans</name>
    <dbReference type="NCBI Taxonomy" id="490570"/>
    <lineage>
        <taxon>Bacteria</taxon>
        <taxon>Bacillati</taxon>
        <taxon>Actinomycetota</taxon>
        <taxon>Actinomycetes</taxon>
        <taxon>Micrococcales</taxon>
        <taxon>Intrasporangiaceae</taxon>
        <taxon>Pedococcus</taxon>
    </lineage>
</organism>
<reference evidence="4" key="1">
    <citation type="journal article" date="2019" name="Int. J. Syst. Evol. Microbiol.">
        <title>The Global Catalogue of Microorganisms (GCM) 10K type strain sequencing project: providing services to taxonomists for standard genome sequencing and annotation.</title>
        <authorList>
            <consortium name="The Broad Institute Genomics Platform"/>
            <consortium name="The Broad Institute Genome Sequencing Center for Infectious Disease"/>
            <person name="Wu L."/>
            <person name="Ma J."/>
        </authorList>
    </citation>
    <scope>NUCLEOTIDE SEQUENCE [LARGE SCALE GENOMIC DNA]</scope>
    <source>
        <strain evidence="4">JCM 18961</strain>
    </source>
</reference>
<feature type="compositionally biased region" description="Low complexity" evidence="1">
    <location>
        <begin position="53"/>
        <end position="73"/>
    </location>
</feature>
<keyword evidence="2" id="KW-0732">Signal</keyword>
<dbReference type="RefSeq" id="WP_345502877.1">
    <property type="nucleotide sequence ID" value="NZ_BAABLO010000005.1"/>
</dbReference>
<protein>
    <submittedName>
        <fullName evidence="3">Uncharacterized protein</fullName>
    </submittedName>
</protein>
<dbReference type="EMBL" id="BAABLO010000005">
    <property type="protein sequence ID" value="GAA4721837.1"/>
    <property type="molecule type" value="Genomic_DNA"/>
</dbReference>
<dbReference type="PROSITE" id="PS51257">
    <property type="entry name" value="PROKAR_LIPOPROTEIN"/>
    <property type="match status" value="1"/>
</dbReference>
<feature type="chain" id="PRO_5046416841" evidence="2">
    <location>
        <begin position="30"/>
        <end position="177"/>
    </location>
</feature>
<feature type="region of interest" description="Disordered" evidence="1">
    <location>
        <begin position="53"/>
        <end position="87"/>
    </location>
</feature>
<evidence type="ECO:0000313" key="3">
    <source>
        <dbReference type="EMBL" id="GAA4721837.1"/>
    </source>
</evidence>
<proteinExistence type="predicted"/>
<feature type="signal peptide" evidence="2">
    <location>
        <begin position="1"/>
        <end position="29"/>
    </location>
</feature>
<accession>A0ABP8Y579</accession>
<evidence type="ECO:0000256" key="1">
    <source>
        <dbReference type="SAM" id="MobiDB-lite"/>
    </source>
</evidence>
<evidence type="ECO:0000313" key="4">
    <source>
        <dbReference type="Proteomes" id="UP001500556"/>
    </source>
</evidence>
<sequence>MTTRRQLSTIATAGLVGALLAGCGPFGGADGPGTDASTTQTPATVIVTTTVPASPTATRPVPTKPIRPTIDPSPTTPPPGKDAPAIPRSAQDYGIAFVTAWVKGDRTRATQLGTESAVKDAFATQPGTAPRFDHCEGAAGSSYCTWVGAEYTLQLRIGNDLASRGQPHAVAEVVFRH</sequence>
<comment type="caution">
    <text evidence="3">The sequence shown here is derived from an EMBL/GenBank/DDBJ whole genome shotgun (WGS) entry which is preliminary data.</text>
</comment>